<protein>
    <submittedName>
        <fullName evidence="2">3743_t:CDS:1</fullName>
    </submittedName>
</protein>
<feature type="compositionally biased region" description="Polar residues" evidence="1">
    <location>
        <begin position="273"/>
        <end position="291"/>
    </location>
</feature>
<dbReference type="AlphaFoldDB" id="A0A9W4WYN8"/>
<feature type="region of interest" description="Disordered" evidence="1">
    <location>
        <begin position="423"/>
        <end position="455"/>
    </location>
</feature>
<feature type="compositionally biased region" description="Basic and acidic residues" evidence="1">
    <location>
        <begin position="181"/>
        <end position="192"/>
    </location>
</feature>
<dbReference type="Proteomes" id="UP001153678">
    <property type="component" value="Unassembled WGS sequence"/>
</dbReference>
<organism evidence="2 3">
    <name type="scientific">Funneliformis geosporum</name>
    <dbReference type="NCBI Taxonomy" id="1117311"/>
    <lineage>
        <taxon>Eukaryota</taxon>
        <taxon>Fungi</taxon>
        <taxon>Fungi incertae sedis</taxon>
        <taxon>Mucoromycota</taxon>
        <taxon>Glomeromycotina</taxon>
        <taxon>Glomeromycetes</taxon>
        <taxon>Glomerales</taxon>
        <taxon>Glomeraceae</taxon>
        <taxon>Funneliformis</taxon>
    </lineage>
</organism>
<comment type="caution">
    <text evidence="2">The sequence shown here is derived from an EMBL/GenBank/DDBJ whole genome shotgun (WGS) entry which is preliminary data.</text>
</comment>
<dbReference type="EMBL" id="CAMKVN010005560">
    <property type="protein sequence ID" value="CAI2189035.1"/>
    <property type="molecule type" value="Genomic_DNA"/>
</dbReference>
<evidence type="ECO:0000313" key="3">
    <source>
        <dbReference type="Proteomes" id="UP001153678"/>
    </source>
</evidence>
<sequence length="515" mass="58286">MRKAFTFLSSLSIIKKSSEEKKASTQASSKTQKANKKSQKSNSKNAKSSQSKSYNTNGTSTKNHNNDNNSLDKIRKNDLNKPAPDLKRLEPITELKRQHLQRKTSNRSANSVTVSTKPNRRRKAFVIIKDSDSESTSEDNEDNDEENEENEKDDDEDDIPLGLRHLRPTSFTKNKSPSSRKNHEYFDKEVRIKNTSSMLLKNNRSMTPDDYPRRLQYSPPAAETPPLISTPCEFLKEPRPRYLEEPRFSSSASSSSSASVDSSGSRYHRDYNASHNRNVTSNNYNQRNTSYSSPYLNVYDGGIRHVPTLSQTERIRRINSIKSNHSRNDHLSRISSKRSDSKLVAGANPPPPNKYQKGNKKMSTNEYHKYQQEMVSAQYLKHGINPVIDESIPDHFEPNLSRMGPTYVQREFMNAPSTRLKKRLSVKDSQVRNTSYTQTGSSESSDYFRTSSESSIQPRINHRYSKHHHTPLHLHSIHSSSSGSGSGGPPTPTSRRSSVMFGSNFSSSRSSTPSS</sequence>
<evidence type="ECO:0000256" key="1">
    <source>
        <dbReference type="SAM" id="MobiDB-lite"/>
    </source>
</evidence>
<keyword evidence="3" id="KW-1185">Reference proteome</keyword>
<feature type="compositionally biased region" description="Polar residues" evidence="1">
    <location>
        <begin position="169"/>
        <end position="179"/>
    </location>
</feature>
<feature type="compositionally biased region" description="Low complexity" evidence="1">
    <location>
        <begin position="249"/>
        <end position="265"/>
    </location>
</feature>
<feature type="non-terminal residue" evidence="2">
    <location>
        <position position="515"/>
    </location>
</feature>
<feature type="compositionally biased region" description="Low complexity" evidence="1">
    <location>
        <begin position="493"/>
        <end position="515"/>
    </location>
</feature>
<feature type="compositionally biased region" description="Acidic residues" evidence="1">
    <location>
        <begin position="133"/>
        <end position="159"/>
    </location>
</feature>
<feature type="compositionally biased region" description="Basic and acidic residues" evidence="1">
    <location>
        <begin position="70"/>
        <end position="97"/>
    </location>
</feature>
<feature type="compositionally biased region" description="Polar residues" evidence="1">
    <location>
        <begin position="193"/>
        <end position="206"/>
    </location>
</feature>
<gene>
    <name evidence="2" type="ORF">FWILDA_LOCUS13880</name>
</gene>
<accession>A0A9W4WYN8</accession>
<feature type="compositionally biased region" description="Basic and acidic residues" evidence="1">
    <location>
        <begin position="326"/>
        <end position="341"/>
    </location>
</feature>
<dbReference type="OrthoDB" id="2441776at2759"/>
<evidence type="ECO:0000313" key="2">
    <source>
        <dbReference type="EMBL" id="CAI2189035.1"/>
    </source>
</evidence>
<feature type="compositionally biased region" description="Polar residues" evidence="1">
    <location>
        <begin position="54"/>
        <end position="69"/>
    </location>
</feature>
<feature type="compositionally biased region" description="Polar residues" evidence="1">
    <location>
        <begin position="106"/>
        <end position="117"/>
    </location>
</feature>
<feature type="compositionally biased region" description="Low complexity" evidence="1">
    <location>
        <begin position="40"/>
        <end position="53"/>
    </location>
</feature>
<feature type="compositionally biased region" description="Polar residues" evidence="1">
    <location>
        <begin position="431"/>
        <end position="455"/>
    </location>
</feature>
<name>A0A9W4WYN8_9GLOM</name>
<reference evidence="2" key="1">
    <citation type="submission" date="2022-08" db="EMBL/GenBank/DDBJ databases">
        <authorList>
            <person name="Kallberg Y."/>
            <person name="Tangrot J."/>
            <person name="Rosling A."/>
        </authorList>
    </citation>
    <scope>NUCLEOTIDE SEQUENCE</scope>
    <source>
        <strain evidence="2">Wild A</strain>
    </source>
</reference>
<proteinExistence type="predicted"/>
<feature type="compositionally biased region" description="Basic and acidic residues" evidence="1">
    <location>
        <begin position="234"/>
        <end position="247"/>
    </location>
</feature>
<feature type="region of interest" description="Disordered" evidence="1">
    <location>
        <begin position="474"/>
        <end position="515"/>
    </location>
</feature>
<feature type="region of interest" description="Disordered" evidence="1">
    <location>
        <begin position="318"/>
        <end position="360"/>
    </location>
</feature>
<feature type="region of interest" description="Disordered" evidence="1">
    <location>
        <begin position="1"/>
        <end position="291"/>
    </location>
</feature>